<dbReference type="AlphaFoldDB" id="A0A9W8DQ33"/>
<accession>A0A9W8DQ33</accession>
<sequence>MSAQARIEFYSELDKIFRTIQEIVDESKECDADIKEDTEYLFSSLGCEEYMKKQAVIEDMYNKVYNGLPAHTKHSILCDVKRIINSHLISYKAGINSNAYFYDSKYQRIFKSISTGIPPTSTATTDDASHQRGFDQIVTFTPTQASNKFDLLYQKLDDDLKKHMGLGVIVNGSKSFVNYLFQIIRFACGATAYVGLCDVALTRYANGDVDGCEALMEQVMKNPIIMELQNFNYVPCDGVTHR</sequence>
<gene>
    <name evidence="1" type="ORF">H4219_005153</name>
</gene>
<dbReference type="EMBL" id="JANBPU010000253">
    <property type="protein sequence ID" value="KAJ1913574.1"/>
    <property type="molecule type" value="Genomic_DNA"/>
</dbReference>
<dbReference type="Proteomes" id="UP001150538">
    <property type="component" value="Unassembled WGS sequence"/>
</dbReference>
<comment type="caution">
    <text evidence="1">The sequence shown here is derived from an EMBL/GenBank/DDBJ whole genome shotgun (WGS) entry which is preliminary data.</text>
</comment>
<name>A0A9W8DQ33_9FUNG</name>
<protein>
    <submittedName>
        <fullName evidence="1">Uncharacterized protein</fullName>
    </submittedName>
</protein>
<keyword evidence="2" id="KW-1185">Reference proteome</keyword>
<evidence type="ECO:0000313" key="2">
    <source>
        <dbReference type="Proteomes" id="UP001150538"/>
    </source>
</evidence>
<proteinExistence type="predicted"/>
<evidence type="ECO:0000313" key="1">
    <source>
        <dbReference type="EMBL" id="KAJ1913574.1"/>
    </source>
</evidence>
<reference evidence="1" key="1">
    <citation type="submission" date="2022-07" db="EMBL/GenBank/DDBJ databases">
        <title>Phylogenomic reconstructions and comparative analyses of Kickxellomycotina fungi.</title>
        <authorList>
            <person name="Reynolds N.K."/>
            <person name="Stajich J.E."/>
            <person name="Barry K."/>
            <person name="Grigoriev I.V."/>
            <person name="Crous P."/>
            <person name="Smith M.E."/>
        </authorList>
    </citation>
    <scope>NUCLEOTIDE SEQUENCE</scope>
    <source>
        <strain evidence="1">NBRC 100468</strain>
    </source>
</reference>
<organism evidence="1 2">
    <name type="scientific">Mycoemilia scoparia</name>
    <dbReference type="NCBI Taxonomy" id="417184"/>
    <lineage>
        <taxon>Eukaryota</taxon>
        <taxon>Fungi</taxon>
        <taxon>Fungi incertae sedis</taxon>
        <taxon>Zoopagomycota</taxon>
        <taxon>Kickxellomycotina</taxon>
        <taxon>Kickxellomycetes</taxon>
        <taxon>Kickxellales</taxon>
        <taxon>Kickxellaceae</taxon>
        <taxon>Mycoemilia</taxon>
    </lineage>
</organism>